<organism evidence="2 3">
    <name type="scientific">Camellia sinensis</name>
    <name type="common">Tea plant</name>
    <name type="synonym">Thea sinensis</name>
    <dbReference type="NCBI Taxonomy" id="4442"/>
    <lineage>
        <taxon>Eukaryota</taxon>
        <taxon>Viridiplantae</taxon>
        <taxon>Streptophyta</taxon>
        <taxon>Embryophyta</taxon>
        <taxon>Tracheophyta</taxon>
        <taxon>Spermatophyta</taxon>
        <taxon>Magnoliopsida</taxon>
        <taxon>eudicotyledons</taxon>
        <taxon>Gunneridae</taxon>
        <taxon>Pentapetalae</taxon>
        <taxon>asterids</taxon>
        <taxon>Ericales</taxon>
        <taxon>Theaceae</taxon>
        <taxon>Camellia</taxon>
    </lineage>
</organism>
<proteinExistence type="predicted"/>
<feature type="compositionally biased region" description="Basic and acidic residues" evidence="1">
    <location>
        <begin position="54"/>
        <end position="66"/>
    </location>
</feature>
<name>A0A7J7FV60_CAMSI</name>
<dbReference type="EMBL" id="JACBKZ010000014">
    <property type="protein sequence ID" value="KAF5932169.1"/>
    <property type="molecule type" value="Genomic_DNA"/>
</dbReference>
<evidence type="ECO:0000313" key="3">
    <source>
        <dbReference type="Proteomes" id="UP000593564"/>
    </source>
</evidence>
<accession>A0A7J7FV60</accession>
<reference evidence="2 3" key="2">
    <citation type="submission" date="2020-07" db="EMBL/GenBank/DDBJ databases">
        <title>Genome assembly of wild tea tree DASZ reveals pedigree and selection history of tea varieties.</title>
        <authorList>
            <person name="Zhang W."/>
        </authorList>
    </citation>
    <scope>NUCLEOTIDE SEQUENCE [LARGE SCALE GENOMIC DNA]</scope>
    <source>
        <strain evidence="3">cv. G240</strain>
        <tissue evidence="2">Leaf</tissue>
    </source>
</reference>
<comment type="caution">
    <text evidence="2">The sequence shown here is derived from an EMBL/GenBank/DDBJ whole genome shotgun (WGS) entry which is preliminary data.</text>
</comment>
<dbReference type="AlphaFoldDB" id="A0A7J7FV60"/>
<evidence type="ECO:0000256" key="1">
    <source>
        <dbReference type="SAM" id="MobiDB-lite"/>
    </source>
</evidence>
<feature type="region of interest" description="Disordered" evidence="1">
    <location>
        <begin position="1"/>
        <end position="80"/>
    </location>
</feature>
<sequence length="230" mass="24631">MAGESLTQMARKKNAEHMAARKKAEAARSGPALVVSSDPAKTSKEVGQPVIERLIPEERGKKRSAEGEAGSEDSLADKRPHLEESDVVAPFIVQPKIRDTPIPSDASIITDPAVALSLAALAVGRIADLGHCLHDALERIDLFAVGSGRMEIELAELKAAKEKAESEAFAAFEAGKGASFKEYVDEVPRFENRGFKHGWLKALGAAGVTLALPIPYEQVDVEPIESDPED</sequence>
<feature type="compositionally biased region" description="Basic and acidic residues" evidence="1">
    <location>
        <begin position="13"/>
        <end position="26"/>
    </location>
</feature>
<gene>
    <name evidence="2" type="ORF">HYC85_028340</name>
</gene>
<protein>
    <submittedName>
        <fullName evidence="2">Uncharacterized protein</fullName>
    </submittedName>
</protein>
<reference evidence="3" key="1">
    <citation type="journal article" date="2020" name="Nat. Commun.">
        <title>Genome assembly of wild tea tree DASZ reveals pedigree and selection history of tea varieties.</title>
        <authorList>
            <person name="Zhang W."/>
            <person name="Zhang Y."/>
            <person name="Qiu H."/>
            <person name="Guo Y."/>
            <person name="Wan H."/>
            <person name="Zhang X."/>
            <person name="Scossa F."/>
            <person name="Alseekh S."/>
            <person name="Zhang Q."/>
            <person name="Wang P."/>
            <person name="Xu L."/>
            <person name="Schmidt M.H."/>
            <person name="Jia X."/>
            <person name="Li D."/>
            <person name="Zhu A."/>
            <person name="Guo F."/>
            <person name="Chen W."/>
            <person name="Ni D."/>
            <person name="Usadel B."/>
            <person name="Fernie A.R."/>
            <person name="Wen W."/>
        </authorList>
    </citation>
    <scope>NUCLEOTIDE SEQUENCE [LARGE SCALE GENOMIC DNA]</scope>
    <source>
        <strain evidence="3">cv. G240</strain>
    </source>
</reference>
<evidence type="ECO:0000313" key="2">
    <source>
        <dbReference type="EMBL" id="KAF5932169.1"/>
    </source>
</evidence>
<keyword evidence="3" id="KW-1185">Reference proteome</keyword>
<dbReference type="Proteomes" id="UP000593564">
    <property type="component" value="Unassembled WGS sequence"/>
</dbReference>